<evidence type="ECO:0000313" key="1">
    <source>
        <dbReference type="EMBL" id="KAH7974273.1"/>
    </source>
</evidence>
<organism evidence="1 2">
    <name type="scientific">Dermacentor silvarum</name>
    <name type="common">Tick</name>
    <dbReference type="NCBI Taxonomy" id="543639"/>
    <lineage>
        <taxon>Eukaryota</taxon>
        <taxon>Metazoa</taxon>
        <taxon>Ecdysozoa</taxon>
        <taxon>Arthropoda</taxon>
        <taxon>Chelicerata</taxon>
        <taxon>Arachnida</taxon>
        <taxon>Acari</taxon>
        <taxon>Parasitiformes</taxon>
        <taxon>Ixodida</taxon>
        <taxon>Ixodoidea</taxon>
        <taxon>Ixodidae</taxon>
        <taxon>Rhipicephalinae</taxon>
        <taxon>Dermacentor</taxon>
    </lineage>
</organism>
<sequence>MVPSKSTRHHDKVVLESENKPATSEGDVSPSHDQATHGDVVLPGKSLEITEELASRGASMNSSARCAEKKIAGDNDDNRRAIEPWQPFKLRYPRNPYPCPITYVLRGFESPFLDMRRISFVEPLPTTRVCVICWALPAMIMPLPCCHAVCFVCRYDAYADHPQRHDKDHKALTMFRSGVCPKDGVPFGDPHLEVVTCLKGVYSSLVFCVNGVLGCRSKVELGHLEAHCFNECLFNPTTCRRCGSSDIPACKIEHHSLLCAGPSTGSSDRRRAQRRRLQLLGVFSAAANASAAALRVLASSRQ</sequence>
<protein>
    <submittedName>
        <fullName evidence="1">Uncharacterized protein</fullName>
    </submittedName>
</protein>
<keyword evidence="2" id="KW-1185">Reference proteome</keyword>
<evidence type="ECO:0000313" key="2">
    <source>
        <dbReference type="Proteomes" id="UP000821865"/>
    </source>
</evidence>
<reference evidence="1" key="1">
    <citation type="submission" date="2020-05" db="EMBL/GenBank/DDBJ databases">
        <title>Large-scale comparative analyses of tick genomes elucidate their genetic diversity and vector capacities.</title>
        <authorList>
            <person name="Jia N."/>
            <person name="Wang J."/>
            <person name="Shi W."/>
            <person name="Du L."/>
            <person name="Sun Y."/>
            <person name="Zhan W."/>
            <person name="Jiang J."/>
            <person name="Wang Q."/>
            <person name="Zhang B."/>
            <person name="Ji P."/>
            <person name="Sakyi L.B."/>
            <person name="Cui X."/>
            <person name="Yuan T."/>
            <person name="Jiang B."/>
            <person name="Yang W."/>
            <person name="Lam T.T.-Y."/>
            <person name="Chang Q."/>
            <person name="Ding S."/>
            <person name="Wang X."/>
            <person name="Zhu J."/>
            <person name="Ruan X."/>
            <person name="Zhao L."/>
            <person name="Wei J."/>
            <person name="Que T."/>
            <person name="Du C."/>
            <person name="Cheng J."/>
            <person name="Dai P."/>
            <person name="Han X."/>
            <person name="Huang E."/>
            <person name="Gao Y."/>
            <person name="Liu J."/>
            <person name="Shao H."/>
            <person name="Ye R."/>
            <person name="Li L."/>
            <person name="Wei W."/>
            <person name="Wang X."/>
            <person name="Wang C."/>
            <person name="Yang T."/>
            <person name="Huo Q."/>
            <person name="Li W."/>
            <person name="Guo W."/>
            <person name="Chen H."/>
            <person name="Zhou L."/>
            <person name="Ni X."/>
            <person name="Tian J."/>
            <person name="Zhou Y."/>
            <person name="Sheng Y."/>
            <person name="Liu T."/>
            <person name="Pan Y."/>
            <person name="Xia L."/>
            <person name="Li J."/>
            <person name="Zhao F."/>
            <person name="Cao W."/>
        </authorList>
    </citation>
    <scope>NUCLEOTIDE SEQUENCE</scope>
    <source>
        <strain evidence="1">Dsil-2018</strain>
    </source>
</reference>
<proteinExistence type="predicted"/>
<dbReference type="Proteomes" id="UP000821865">
    <property type="component" value="Chromosome 10"/>
</dbReference>
<accession>A0ACB8DPK6</accession>
<comment type="caution">
    <text evidence="1">The sequence shown here is derived from an EMBL/GenBank/DDBJ whole genome shotgun (WGS) entry which is preliminary data.</text>
</comment>
<gene>
    <name evidence="1" type="ORF">HPB49_013613</name>
</gene>
<name>A0ACB8DPK6_DERSI</name>
<dbReference type="EMBL" id="CM023479">
    <property type="protein sequence ID" value="KAH7974273.1"/>
    <property type="molecule type" value="Genomic_DNA"/>
</dbReference>